<evidence type="ECO:0000313" key="14">
    <source>
        <dbReference type="Ensembl" id="ENSGACP00000011336.2"/>
    </source>
</evidence>
<dbReference type="GO" id="GO:0045944">
    <property type="term" value="P:positive regulation of transcription by RNA polymerase II"/>
    <property type="evidence" value="ECO:0007669"/>
    <property type="project" value="TreeGrafter"/>
</dbReference>
<dbReference type="InterPro" id="IPR024785">
    <property type="entry name" value="TORC_C"/>
</dbReference>
<feature type="compositionally biased region" description="Polar residues" evidence="10">
    <location>
        <begin position="332"/>
        <end position="360"/>
    </location>
</feature>
<feature type="region of interest" description="Disordered" evidence="10">
    <location>
        <begin position="310"/>
        <end position="368"/>
    </location>
</feature>
<keyword evidence="4" id="KW-0963">Cytoplasm</keyword>
<keyword evidence="15" id="KW-1185">Reference proteome</keyword>
<keyword evidence="9" id="KW-0539">Nucleus</keyword>
<dbReference type="InParanoid" id="G3P163"/>
<evidence type="ECO:0000256" key="5">
    <source>
        <dbReference type="ARBA" id="ARBA00022553"/>
    </source>
</evidence>
<dbReference type="PANTHER" id="PTHR13589:SF14">
    <property type="entry name" value="CREB-REGULATED TRANSCRIPTION COACTIVATOR 1"/>
    <property type="match status" value="1"/>
</dbReference>
<keyword evidence="8" id="KW-0804">Transcription</keyword>
<keyword evidence="5" id="KW-0597">Phosphoprotein</keyword>
<organism evidence="14 15">
    <name type="scientific">Gasterosteus aculeatus aculeatus</name>
    <name type="common">three-spined stickleback</name>
    <dbReference type="NCBI Taxonomy" id="481459"/>
    <lineage>
        <taxon>Eukaryota</taxon>
        <taxon>Metazoa</taxon>
        <taxon>Chordata</taxon>
        <taxon>Craniata</taxon>
        <taxon>Vertebrata</taxon>
        <taxon>Euteleostomi</taxon>
        <taxon>Actinopterygii</taxon>
        <taxon>Neopterygii</taxon>
        <taxon>Teleostei</taxon>
        <taxon>Neoteleostei</taxon>
        <taxon>Acanthomorphata</taxon>
        <taxon>Eupercaria</taxon>
        <taxon>Perciformes</taxon>
        <taxon>Cottioidei</taxon>
        <taxon>Gasterosteales</taxon>
        <taxon>Gasterosteidae</taxon>
        <taxon>Gasterosteus</taxon>
    </lineage>
</organism>
<evidence type="ECO:0000256" key="2">
    <source>
        <dbReference type="ARBA" id="ARBA00004496"/>
    </source>
</evidence>
<dbReference type="InterPro" id="IPR024783">
    <property type="entry name" value="TORC_N"/>
</dbReference>
<evidence type="ECO:0000256" key="10">
    <source>
        <dbReference type="SAM" id="MobiDB-lite"/>
    </source>
</evidence>
<dbReference type="OMA" id="DWPKFAQ"/>
<comment type="similarity">
    <text evidence="3">Belongs to the TORC family.</text>
</comment>
<evidence type="ECO:0000256" key="7">
    <source>
        <dbReference type="ARBA" id="ARBA00023159"/>
    </source>
</evidence>
<dbReference type="STRING" id="69293.ENSGACP00000011336"/>
<dbReference type="InterPro" id="IPR024784">
    <property type="entry name" value="TORC_M"/>
</dbReference>
<feature type="compositionally biased region" description="Low complexity" evidence="10">
    <location>
        <begin position="310"/>
        <end position="331"/>
    </location>
</feature>
<evidence type="ECO:0000259" key="11">
    <source>
        <dbReference type="Pfam" id="PF12884"/>
    </source>
</evidence>
<dbReference type="Bgee" id="ENSGACG00000008574">
    <property type="expression patterns" value="Expressed in testis and 3 other cell types or tissues"/>
</dbReference>
<dbReference type="GO" id="GO:0005737">
    <property type="term" value="C:cytoplasm"/>
    <property type="evidence" value="ECO:0007669"/>
    <property type="project" value="UniProtKB-SubCell"/>
</dbReference>
<dbReference type="Pfam" id="PF12884">
    <property type="entry name" value="TORC_N"/>
    <property type="match status" value="1"/>
</dbReference>
<dbReference type="GO" id="GO:0005634">
    <property type="term" value="C:nucleus"/>
    <property type="evidence" value="ECO:0007669"/>
    <property type="project" value="UniProtKB-SubCell"/>
</dbReference>
<name>G3P163_GASAC</name>
<sequence length="524" mass="56825">MASSNNPRKFSEKIALHNQKQAEETAAFEEVMKDLNITRAARLQFQKTQYLQLGQNRGQYYGGSLPNVNQIGNGNIDLPFQNSVLDTSRTTRHHGLVERVYRDRNRITSPHRRPPSVDKQGRQISFFCPYSSVYLSPPPDTSWRRTNSDSALHQSAMNPKAQEVFAGGSQELQPKRVLLLTAPGAETSESSADEDLQKHIFPSPDQELNPSMIPAAHNTGGSLPDLTNIQFPPPLSTPLDPDDTVAFSSLSSSNSTGTLTTNLTHLGISAASHGNACYWTLTAQAQAQLLSDLQKQQQALPQGIQLITLPPLASPGTTTSSPSPDSMSQTTNSISIGSYRNQTGSPATQSPTSPVSNQGFSPGGSPQHIPVVGSIFGDSFYDQQMALRQTNALSHQLEQFNMIENPITSNILYNQCSTLNYTQAAMMGLTGSSLQDSQQLGYSSHGNIPNIILTVTGESPPSLSKELTNSLAGVGDVSFDADSQFPLDELKIDPLTLDGLHMLNDPDMVLADPATEDTFRMDRL</sequence>
<keyword evidence="6" id="KW-0805">Transcription regulation</keyword>
<feature type="domain" description="Transducer of regulated CREB activity C-terminal" evidence="13">
    <location>
        <begin position="449"/>
        <end position="524"/>
    </location>
</feature>
<dbReference type="GeneTree" id="ENSGT00390000010652"/>
<protein>
    <recommendedName>
        <fullName evidence="16">CREB regulated transcription coactivator 1a</fullName>
    </recommendedName>
</protein>
<feature type="domain" description="Transducer of regulated CREB activity N-terminal" evidence="11">
    <location>
        <begin position="6"/>
        <end position="66"/>
    </location>
</feature>
<evidence type="ECO:0000256" key="6">
    <source>
        <dbReference type="ARBA" id="ARBA00023015"/>
    </source>
</evidence>
<evidence type="ECO:0000256" key="9">
    <source>
        <dbReference type="ARBA" id="ARBA00023242"/>
    </source>
</evidence>
<dbReference type="Pfam" id="PF12886">
    <property type="entry name" value="TORC_C"/>
    <property type="match status" value="1"/>
</dbReference>
<evidence type="ECO:0000313" key="15">
    <source>
        <dbReference type="Proteomes" id="UP000007635"/>
    </source>
</evidence>
<accession>G3P163</accession>
<reference evidence="14" key="2">
    <citation type="submission" date="2025-08" db="UniProtKB">
        <authorList>
            <consortium name="Ensembl"/>
        </authorList>
    </citation>
    <scope>IDENTIFICATION</scope>
</reference>
<evidence type="ECO:0000256" key="3">
    <source>
        <dbReference type="ARBA" id="ARBA00007167"/>
    </source>
</evidence>
<dbReference type="Proteomes" id="UP000007635">
    <property type="component" value="Chromosome VIII"/>
</dbReference>
<evidence type="ECO:0000256" key="1">
    <source>
        <dbReference type="ARBA" id="ARBA00004123"/>
    </source>
</evidence>
<dbReference type="PANTHER" id="PTHR13589">
    <property type="entry name" value="CREB-REGULATED TRANSCRIPTION COACTIVATOR"/>
    <property type="match status" value="1"/>
</dbReference>
<evidence type="ECO:0000256" key="8">
    <source>
        <dbReference type="ARBA" id="ARBA00023163"/>
    </source>
</evidence>
<dbReference type="GO" id="GO:0051289">
    <property type="term" value="P:protein homotetramerization"/>
    <property type="evidence" value="ECO:0007669"/>
    <property type="project" value="InterPro"/>
</dbReference>
<proteinExistence type="inferred from homology"/>
<comment type="subcellular location">
    <subcellularLocation>
        <location evidence="2">Cytoplasm</location>
    </subcellularLocation>
    <subcellularLocation>
        <location evidence="1">Nucleus</location>
    </subcellularLocation>
</comment>
<dbReference type="Pfam" id="PF12885">
    <property type="entry name" value="TORC_M"/>
    <property type="match status" value="1"/>
</dbReference>
<reference evidence="14" key="3">
    <citation type="submission" date="2025-09" db="UniProtKB">
        <authorList>
            <consortium name="Ensembl"/>
        </authorList>
    </citation>
    <scope>IDENTIFICATION</scope>
</reference>
<evidence type="ECO:0000259" key="13">
    <source>
        <dbReference type="Pfam" id="PF12886"/>
    </source>
</evidence>
<feature type="domain" description="Transducer of regulated CREB activity middle" evidence="12">
    <location>
        <begin position="199"/>
        <end position="270"/>
    </location>
</feature>
<keyword evidence="7" id="KW-0010">Activator</keyword>
<evidence type="ECO:0000259" key="12">
    <source>
        <dbReference type="Pfam" id="PF12885"/>
    </source>
</evidence>
<reference evidence="14 15" key="1">
    <citation type="journal article" date="2021" name="G3 (Bethesda)">
        <title>Improved contiguity of the threespine stickleback genome using long-read sequencing.</title>
        <authorList>
            <person name="Nath S."/>
            <person name="Shaw D.E."/>
            <person name="White M.A."/>
        </authorList>
    </citation>
    <scope>NUCLEOTIDE SEQUENCE [LARGE SCALE GENOMIC DNA]</scope>
    <source>
        <strain evidence="14 15">Lake Benthic</strain>
    </source>
</reference>
<evidence type="ECO:0008006" key="16">
    <source>
        <dbReference type="Google" id="ProtNLM"/>
    </source>
</evidence>
<dbReference type="eggNOG" id="ENOG502QU41">
    <property type="taxonomic scope" value="Eukaryota"/>
</dbReference>
<evidence type="ECO:0000256" key="4">
    <source>
        <dbReference type="ARBA" id="ARBA00022490"/>
    </source>
</evidence>
<dbReference type="InterPro" id="IPR024786">
    <property type="entry name" value="TORC"/>
</dbReference>
<dbReference type="Ensembl" id="ENSGACT00000011359.2">
    <property type="protein sequence ID" value="ENSGACP00000011336.2"/>
    <property type="gene ID" value="ENSGACG00000008574.2"/>
</dbReference>
<dbReference type="GO" id="GO:0008140">
    <property type="term" value="F:cAMP response element binding protein binding"/>
    <property type="evidence" value="ECO:0007669"/>
    <property type="project" value="InterPro"/>
</dbReference>
<dbReference type="AlphaFoldDB" id="G3P163"/>